<dbReference type="InterPro" id="IPR000997">
    <property type="entry name" value="Cholinesterase"/>
</dbReference>
<feature type="active site" description="Charge relay system" evidence="3">
    <location>
        <position position="366"/>
    </location>
</feature>
<accession>A0A117IH15</accession>
<gene>
    <name evidence="7" type="ORF">RMCFA_6766</name>
</gene>
<feature type="active site" description="Acyl-ester intermediate" evidence="3">
    <location>
        <position position="243"/>
    </location>
</feature>
<keyword evidence="2 4" id="KW-0378">Hydrolase</keyword>
<sequence length="563" mass="60569">MTAAINNAHFRTGPTYPSAPVRVSTVGEFDQICRGARMTDPTHARTRGGPVVDTGYGPVRGTDDGAVRRWLGIRYAAAPTGELRWRSPQPPARNQEVTHATAPGPVCPQLTDPRIPLDLGGRQGEDCLVLNVWAPGGTEPGAGKPVMVWVHGGAYVLGSGSQPLYDGSVLAVEGDAVVVTVNYRLGPFGFLDLSEFNGQPGARGLRFDTNVGLRDVLFALQWVRDNIAAFGGDPRRVTLFGESAGGGIITTLLASPAAEGLFSAAIAQSSPATSVYDAQRSRAVAHQFLERLGISDDEIWKLSGTPVPDILTAARQVYDAVPSQSPGLLAFAPIVDGELVPDYPVAAAQQGRTHPVPLIIGTNEHEATVFRWMKSPLMPITPGALRSMFAAIAAEQPGLQLPTEAQITSAYTGLRPKAIGLGMARDIGFRMPTLWFAEGHSAVAPVYLYRFDFTTPMLRLLRLGAAHATELPYVWGNLVAGPKDPTFKLGGLKHGRAVSERMRRRWVNFAASGQPSGAPGEAVWRPYRREDRATLLIDKQDKTVADLDRDLHATWGIQILSFR</sequence>
<reference evidence="7 8" key="1">
    <citation type="journal article" date="2016" name="Genome Announc.">
        <title>Draft Genome Sequences of Five Rapidly Growing Mycobacterium Species, M. thermoresistibile, M. fortuitum subsp. acetamidolyticum, M. canariasense, M. brisbanense, and M. novocastrense.</title>
        <authorList>
            <person name="Katahira K."/>
            <person name="Ogura Y."/>
            <person name="Gotoh Y."/>
            <person name="Hayashi T."/>
        </authorList>
    </citation>
    <scope>NUCLEOTIDE SEQUENCE [LARGE SCALE GENOMIC DNA]</scope>
    <source>
        <strain evidence="7 8">JCM6368</strain>
    </source>
</reference>
<dbReference type="InterPro" id="IPR019826">
    <property type="entry name" value="Carboxylesterase_B_AS"/>
</dbReference>
<evidence type="ECO:0000313" key="7">
    <source>
        <dbReference type="EMBL" id="GAT06655.1"/>
    </source>
</evidence>
<dbReference type="PROSITE" id="PS00122">
    <property type="entry name" value="CARBOXYLESTERASE_B_1"/>
    <property type="match status" value="1"/>
</dbReference>
<feature type="active site" description="Charge relay system" evidence="3">
    <location>
        <position position="467"/>
    </location>
</feature>
<feature type="region of interest" description="Disordered" evidence="5">
    <location>
        <begin position="83"/>
        <end position="110"/>
    </location>
</feature>
<comment type="similarity">
    <text evidence="1 4">Belongs to the type-B carboxylesterase/lipase family.</text>
</comment>
<dbReference type="PRINTS" id="PR00878">
    <property type="entry name" value="CHOLNESTRASE"/>
</dbReference>
<dbReference type="Gene3D" id="3.40.50.1820">
    <property type="entry name" value="alpha/beta hydrolase"/>
    <property type="match status" value="1"/>
</dbReference>
<protein>
    <recommendedName>
        <fullName evidence="4">Carboxylic ester hydrolase</fullName>
        <ecNumber evidence="4">3.1.1.-</ecNumber>
    </recommendedName>
</protein>
<evidence type="ECO:0000259" key="6">
    <source>
        <dbReference type="Pfam" id="PF00135"/>
    </source>
</evidence>
<evidence type="ECO:0000256" key="4">
    <source>
        <dbReference type="RuleBase" id="RU361235"/>
    </source>
</evidence>
<dbReference type="SUPFAM" id="SSF53474">
    <property type="entry name" value="alpha/beta-Hydrolases"/>
    <property type="match status" value="1"/>
</dbReference>
<dbReference type="InterPro" id="IPR029058">
    <property type="entry name" value="AB_hydrolase_fold"/>
</dbReference>
<evidence type="ECO:0000256" key="5">
    <source>
        <dbReference type="SAM" id="MobiDB-lite"/>
    </source>
</evidence>
<name>A0A117IH15_MYCFO</name>
<dbReference type="GO" id="GO:0004104">
    <property type="term" value="F:cholinesterase activity"/>
    <property type="evidence" value="ECO:0007669"/>
    <property type="project" value="InterPro"/>
</dbReference>
<organism evidence="7 8">
    <name type="scientific">Mycolicibacterium fortuitum subsp. acetamidolyticum</name>
    <dbReference type="NCBI Taxonomy" id="144550"/>
    <lineage>
        <taxon>Bacteria</taxon>
        <taxon>Bacillati</taxon>
        <taxon>Actinomycetota</taxon>
        <taxon>Actinomycetes</taxon>
        <taxon>Mycobacteriales</taxon>
        <taxon>Mycobacteriaceae</taxon>
        <taxon>Mycolicibacterium</taxon>
    </lineage>
</organism>
<dbReference type="InterPro" id="IPR050309">
    <property type="entry name" value="Type-B_Carboxylest/Lipase"/>
</dbReference>
<dbReference type="ESTHER" id="mycfo-k0ui29">
    <property type="family name" value="Carb_B_Bacteria"/>
</dbReference>
<dbReference type="Proteomes" id="UP000069705">
    <property type="component" value="Unassembled WGS sequence"/>
</dbReference>
<dbReference type="PANTHER" id="PTHR11559">
    <property type="entry name" value="CARBOXYLESTERASE"/>
    <property type="match status" value="1"/>
</dbReference>
<feature type="domain" description="Carboxylesterase type B" evidence="6">
    <location>
        <begin position="50"/>
        <end position="545"/>
    </location>
</feature>
<dbReference type="AlphaFoldDB" id="A0A117IH15"/>
<evidence type="ECO:0000256" key="3">
    <source>
        <dbReference type="PIRSR" id="PIRSR600997-1"/>
    </source>
</evidence>
<evidence type="ECO:0000256" key="1">
    <source>
        <dbReference type="ARBA" id="ARBA00005964"/>
    </source>
</evidence>
<dbReference type="Pfam" id="PF00135">
    <property type="entry name" value="COesterase"/>
    <property type="match status" value="1"/>
</dbReference>
<proteinExistence type="inferred from homology"/>
<evidence type="ECO:0000256" key="2">
    <source>
        <dbReference type="ARBA" id="ARBA00022801"/>
    </source>
</evidence>
<evidence type="ECO:0000313" key="8">
    <source>
        <dbReference type="Proteomes" id="UP000069705"/>
    </source>
</evidence>
<dbReference type="EC" id="3.1.1.-" evidence="4"/>
<feature type="region of interest" description="Disordered" evidence="5">
    <location>
        <begin position="40"/>
        <end position="60"/>
    </location>
</feature>
<comment type="caution">
    <text evidence="7">The sequence shown here is derived from an EMBL/GenBank/DDBJ whole genome shotgun (WGS) entry which is preliminary data.</text>
</comment>
<dbReference type="InterPro" id="IPR002018">
    <property type="entry name" value="CarbesteraseB"/>
</dbReference>
<dbReference type="EMBL" id="BCSZ01000080">
    <property type="protein sequence ID" value="GAT06655.1"/>
    <property type="molecule type" value="Genomic_DNA"/>
</dbReference>
<reference evidence="8" key="2">
    <citation type="submission" date="2016-02" db="EMBL/GenBank/DDBJ databases">
        <title>Draft genome sequence of five rapidly growing Mycobacterium species.</title>
        <authorList>
            <person name="Katahira K."/>
            <person name="Gotou Y."/>
            <person name="Iida K."/>
            <person name="Ogura Y."/>
            <person name="Hayashi T."/>
        </authorList>
    </citation>
    <scope>NUCLEOTIDE SEQUENCE [LARGE SCALE GENOMIC DNA]</scope>
    <source>
        <strain evidence="8">JCM6368</strain>
    </source>
</reference>